<sequence length="409" mass="46232">MYDLKTTFAIEIAVSKTHATASVSCPGRQLAEFGPESSYEVDVPHDNSRLRFAYIVGPRADVIWFLGLPFAALALAFAGRAWMSAVAVASIALWVDVPHQIVTLFRTWGVADDRRRFRVQLIAGLLVISAIIAGGLAWAPLSLLLLSTLWNHQHQLMQLHGFARIYDFKAGVRDNSVGKRDQALAWILYGNLFLSSPLFTSYWLRESYRLGLPLTAFDVNMIHGLAWTITIAFSGFYVVMTIKRFKNGAVLNPLKYLYILINYSVLYFVCWQSSSLLMYGITNVLMHGIQYVVFVFYYLQRSSSKANGKDRLVHWIVNPGNGVVFVCVLLFYAVLYQLMTGRPLDELGFGAVHFASQYEAVPEVQLRAMSVLTGKEIWLLTLLNVPGMLHLYYDSFIWKVREGRTQESL</sequence>
<feature type="transmembrane region" description="Helical" evidence="1">
    <location>
        <begin position="62"/>
        <end position="95"/>
    </location>
</feature>
<gene>
    <name evidence="2" type="ORF">Fuma_01995</name>
</gene>
<dbReference type="EMBL" id="CP017641">
    <property type="protein sequence ID" value="APZ92384.1"/>
    <property type="molecule type" value="Genomic_DNA"/>
</dbReference>
<feature type="transmembrane region" description="Helical" evidence="1">
    <location>
        <begin position="254"/>
        <end position="274"/>
    </location>
</feature>
<dbReference type="AlphaFoldDB" id="A0A1P8WE87"/>
<proteinExistence type="predicted"/>
<feature type="transmembrane region" description="Helical" evidence="1">
    <location>
        <begin position="320"/>
        <end position="339"/>
    </location>
</feature>
<keyword evidence="1" id="KW-0812">Transmembrane</keyword>
<organism evidence="2 3">
    <name type="scientific">Fuerstiella marisgermanici</name>
    <dbReference type="NCBI Taxonomy" id="1891926"/>
    <lineage>
        <taxon>Bacteria</taxon>
        <taxon>Pseudomonadati</taxon>
        <taxon>Planctomycetota</taxon>
        <taxon>Planctomycetia</taxon>
        <taxon>Planctomycetales</taxon>
        <taxon>Planctomycetaceae</taxon>
        <taxon>Fuerstiella</taxon>
    </lineage>
</organism>
<feature type="transmembrane region" description="Helical" evidence="1">
    <location>
        <begin position="280"/>
        <end position="299"/>
    </location>
</feature>
<feature type="transmembrane region" description="Helical" evidence="1">
    <location>
        <begin position="224"/>
        <end position="242"/>
    </location>
</feature>
<protein>
    <submittedName>
        <fullName evidence="2">Uncharacterized protein</fullName>
    </submittedName>
</protein>
<accession>A0A1P8WE87</accession>
<dbReference type="KEGG" id="fmr:Fuma_01995"/>
<dbReference type="Proteomes" id="UP000187735">
    <property type="component" value="Chromosome"/>
</dbReference>
<feature type="transmembrane region" description="Helical" evidence="1">
    <location>
        <begin position="121"/>
        <end position="146"/>
    </location>
</feature>
<evidence type="ECO:0000313" key="2">
    <source>
        <dbReference type="EMBL" id="APZ92384.1"/>
    </source>
</evidence>
<keyword evidence="1" id="KW-1133">Transmembrane helix</keyword>
<feature type="transmembrane region" description="Helical" evidence="1">
    <location>
        <begin position="183"/>
        <end position="204"/>
    </location>
</feature>
<keyword evidence="3" id="KW-1185">Reference proteome</keyword>
<evidence type="ECO:0000256" key="1">
    <source>
        <dbReference type="SAM" id="Phobius"/>
    </source>
</evidence>
<keyword evidence="1" id="KW-0472">Membrane</keyword>
<name>A0A1P8WE87_9PLAN</name>
<evidence type="ECO:0000313" key="3">
    <source>
        <dbReference type="Proteomes" id="UP000187735"/>
    </source>
</evidence>
<reference evidence="2 3" key="1">
    <citation type="journal article" date="2016" name="Front. Microbiol.">
        <title>Fuerstia marisgermanicae gen. nov., sp. nov., an Unusual Member of the Phylum Planctomycetes from the German Wadden Sea.</title>
        <authorList>
            <person name="Kohn T."/>
            <person name="Heuer A."/>
            <person name="Jogler M."/>
            <person name="Vollmers J."/>
            <person name="Boedeker C."/>
            <person name="Bunk B."/>
            <person name="Rast P."/>
            <person name="Borchert D."/>
            <person name="Glockner I."/>
            <person name="Freese H.M."/>
            <person name="Klenk H.P."/>
            <person name="Overmann J."/>
            <person name="Kaster A.K."/>
            <person name="Rohde M."/>
            <person name="Wiegand S."/>
            <person name="Jogler C."/>
        </authorList>
    </citation>
    <scope>NUCLEOTIDE SEQUENCE [LARGE SCALE GENOMIC DNA]</scope>
    <source>
        <strain evidence="2 3">NH11</strain>
    </source>
</reference>
<dbReference type="STRING" id="1891926.Fuma_01995"/>